<keyword evidence="2" id="KW-1185">Reference proteome</keyword>
<reference evidence="1" key="1">
    <citation type="submission" date="2023-03" db="EMBL/GenBank/DDBJ databases">
        <title>Chromosome-level genomes of two armyworms, Mythimna separata and Mythimna loreyi, provide insights into the biosynthesis and reception of sex pheromones.</title>
        <authorList>
            <person name="Zhao H."/>
        </authorList>
    </citation>
    <scope>NUCLEOTIDE SEQUENCE</scope>
    <source>
        <strain evidence="1">BeijingLab</strain>
    </source>
</reference>
<proteinExistence type="predicted"/>
<name>A0ACC2QLQ1_9NEOP</name>
<protein>
    <submittedName>
        <fullName evidence="1">Uncharacterized protein</fullName>
    </submittedName>
</protein>
<sequence length="197" mass="23154">MDFDTELFILEIKERPAIWDSNCADYSDRNNKLKCWEEVIDIYAKEDDTEEDKQELGKVLMKKWRNIRDNFVKASKNLKNMKSSSGGKHKSPYKYYNTLLFLKDSIRNDTDSDISNDSSKNTDGRKQKRKKKTNKDAIEQQLVSVLSKKLEYKKEKESDDDKLFLLSLLSEFKKIPESNKLDARCEIIRVIKNAQKP</sequence>
<dbReference type="EMBL" id="CM056795">
    <property type="protein sequence ID" value="KAJ8720506.1"/>
    <property type="molecule type" value="Genomic_DNA"/>
</dbReference>
<evidence type="ECO:0000313" key="1">
    <source>
        <dbReference type="EMBL" id="KAJ8720506.1"/>
    </source>
</evidence>
<gene>
    <name evidence="1" type="ORF">PYW08_005971</name>
</gene>
<organism evidence="1 2">
    <name type="scientific">Mythimna loreyi</name>
    <dbReference type="NCBI Taxonomy" id="667449"/>
    <lineage>
        <taxon>Eukaryota</taxon>
        <taxon>Metazoa</taxon>
        <taxon>Ecdysozoa</taxon>
        <taxon>Arthropoda</taxon>
        <taxon>Hexapoda</taxon>
        <taxon>Insecta</taxon>
        <taxon>Pterygota</taxon>
        <taxon>Neoptera</taxon>
        <taxon>Endopterygota</taxon>
        <taxon>Lepidoptera</taxon>
        <taxon>Glossata</taxon>
        <taxon>Ditrysia</taxon>
        <taxon>Noctuoidea</taxon>
        <taxon>Noctuidae</taxon>
        <taxon>Noctuinae</taxon>
        <taxon>Hadenini</taxon>
        <taxon>Mythimna</taxon>
    </lineage>
</organism>
<evidence type="ECO:0000313" key="2">
    <source>
        <dbReference type="Proteomes" id="UP001231649"/>
    </source>
</evidence>
<dbReference type="Proteomes" id="UP001231649">
    <property type="component" value="Chromosome 19"/>
</dbReference>
<accession>A0ACC2QLQ1</accession>
<comment type="caution">
    <text evidence="1">The sequence shown here is derived from an EMBL/GenBank/DDBJ whole genome shotgun (WGS) entry which is preliminary data.</text>
</comment>